<dbReference type="InterPro" id="IPR011009">
    <property type="entry name" value="Kinase-like_dom_sf"/>
</dbReference>
<dbReference type="eggNOG" id="ENOG502RSE5">
    <property type="taxonomic scope" value="Eukaryota"/>
</dbReference>
<dbReference type="HOGENOM" id="CLU_011584_0_2_1"/>
<comment type="caution">
    <text evidence="3">The sequence shown here is derived from an EMBL/GenBank/DDBJ whole genome shotgun (WGS) entry which is preliminary data.</text>
</comment>
<dbReference type="PANTHER" id="PTHR38248">
    <property type="entry name" value="FUNK1 6"/>
    <property type="match status" value="1"/>
</dbReference>
<dbReference type="RefSeq" id="XP_002910486.1">
    <property type="nucleotide sequence ID" value="XM_002910440.1"/>
</dbReference>
<dbReference type="SUPFAM" id="SSF56112">
    <property type="entry name" value="Protein kinase-like (PK-like)"/>
    <property type="match status" value="1"/>
</dbReference>
<evidence type="ECO:0000313" key="4">
    <source>
        <dbReference type="Proteomes" id="UP000001861"/>
    </source>
</evidence>
<name>D6RPL7_COPC7</name>
<dbReference type="Proteomes" id="UP000001861">
    <property type="component" value="Unassembled WGS sequence"/>
</dbReference>
<feature type="compositionally biased region" description="Low complexity" evidence="1">
    <location>
        <begin position="703"/>
        <end position="715"/>
    </location>
</feature>
<protein>
    <submittedName>
        <fullName evidence="3">Other/FunK1 protein kinase</fullName>
    </submittedName>
</protein>
<dbReference type="EMBL" id="AACS02000009">
    <property type="protein sequence ID" value="EFI26992.1"/>
    <property type="molecule type" value="Genomic_DNA"/>
</dbReference>
<feature type="region of interest" description="Disordered" evidence="1">
    <location>
        <begin position="648"/>
        <end position="722"/>
    </location>
</feature>
<dbReference type="InterPro" id="IPR000719">
    <property type="entry name" value="Prot_kinase_dom"/>
</dbReference>
<accession>D6RPL7</accession>
<feature type="compositionally biased region" description="Basic and acidic residues" evidence="1">
    <location>
        <begin position="673"/>
        <end position="682"/>
    </location>
</feature>
<dbReference type="AlphaFoldDB" id="D6RPL7"/>
<evidence type="ECO:0000259" key="2">
    <source>
        <dbReference type="PROSITE" id="PS50011"/>
    </source>
</evidence>
<dbReference type="PANTHER" id="PTHR38248:SF2">
    <property type="entry name" value="FUNK1 11"/>
    <property type="match status" value="1"/>
</dbReference>
<dbReference type="KEGG" id="cci:CC1G_15126"/>
<gene>
    <name evidence="3" type="ORF">CC1G_15126</name>
</gene>
<sequence length="722" mass="80994">METNITNVGIDNFLNDYLPNDWSHASESVLADLKRRKVLISRGPSARRKPSSSTQRPPYTHALKTFKSVFSSKTVNPNRLMKSFQSVWNAVRRSLSKIEDTSIDEACIRPIRDYGPVLEACVAPSADEKLRLSDVVVPLMVARARNDRDECDEEPDVISRSTDILDDDARRTFVYGVTLDEEKISVYYVSRMLTARSEPFSMIEHPDLVVRIAIGLLCAVAQKSGHDPLVTLLPDGTYVYELPPDTTRNTALFYQTIRLLSHPLSVAKSRVWRVRQVVSNLNPTEVPGAVDRVLKAVFLDEDVQTEVEIQGALFSDIAAFGSDKDWRTREIVKDFEQADLESLGEALQGDNFKSYFSCIVASHKGNPSSMPLGSSRKSRCLFVYDSLCSPLDDIATLGEAMAVLRQCVIALRLMFCAGWVHRDLSPGNILAYRPTQDAPLQAKLSDLEHATRFPNIGAVQSKAIVGTPHFMACEIQTSRHFLPIVGGRRVRGYVRPAPKETPPMIHNYQHDLESLWWITLWLISTRVDEPLPRVFGRSFFQQRVDHLYGSARGSLLSQSLLSNSDLRRSLPSSLDSFLTNLDNLRNDLFVDYMTRNEAGKQSDVGTYSWVLSEPVSAFFDGISESQERWAAIRLVVESEMQREDRPVFMVDNESPGPSKMGDIVQQPGKRKRSAAEATDHPSKRICASRMELPVAGERCGPITRSMTRAAGARTRAATRRLR</sequence>
<dbReference type="PROSITE" id="PS50011">
    <property type="entry name" value="PROTEIN_KINASE_DOM"/>
    <property type="match status" value="1"/>
</dbReference>
<dbReference type="VEuPathDB" id="FungiDB:CC1G_15126"/>
<reference evidence="3 4" key="1">
    <citation type="journal article" date="2010" name="Proc. Natl. Acad. Sci. U.S.A.">
        <title>Insights into evolution of multicellular fungi from the assembled chromosomes of the mushroom Coprinopsis cinerea (Coprinus cinereus).</title>
        <authorList>
            <person name="Stajich J.E."/>
            <person name="Wilke S.K."/>
            <person name="Ahren D."/>
            <person name="Au C.H."/>
            <person name="Birren B.W."/>
            <person name="Borodovsky M."/>
            <person name="Burns C."/>
            <person name="Canback B."/>
            <person name="Casselton L.A."/>
            <person name="Cheng C.K."/>
            <person name="Deng J."/>
            <person name="Dietrich F.S."/>
            <person name="Fargo D.C."/>
            <person name="Farman M.L."/>
            <person name="Gathman A.C."/>
            <person name="Goldberg J."/>
            <person name="Guigo R."/>
            <person name="Hoegger P.J."/>
            <person name="Hooker J.B."/>
            <person name="Huggins A."/>
            <person name="James T.Y."/>
            <person name="Kamada T."/>
            <person name="Kilaru S."/>
            <person name="Kodira C."/>
            <person name="Kues U."/>
            <person name="Kupfer D."/>
            <person name="Kwan H.S."/>
            <person name="Lomsadze A."/>
            <person name="Li W."/>
            <person name="Lilly W.W."/>
            <person name="Ma L.J."/>
            <person name="Mackey A.J."/>
            <person name="Manning G."/>
            <person name="Martin F."/>
            <person name="Muraguchi H."/>
            <person name="Natvig D.O."/>
            <person name="Palmerini H."/>
            <person name="Ramesh M.A."/>
            <person name="Rehmeyer C.J."/>
            <person name="Roe B.A."/>
            <person name="Shenoy N."/>
            <person name="Stanke M."/>
            <person name="Ter-Hovhannisyan V."/>
            <person name="Tunlid A."/>
            <person name="Velagapudi R."/>
            <person name="Vision T.J."/>
            <person name="Zeng Q."/>
            <person name="Zolan M.E."/>
            <person name="Pukkila P.J."/>
        </authorList>
    </citation>
    <scope>NUCLEOTIDE SEQUENCE [LARGE SCALE GENOMIC DNA]</scope>
    <source>
        <strain evidence="4">Okayama-7 / 130 / ATCC MYA-4618 / FGSC 9003</strain>
    </source>
</reference>
<dbReference type="InterPro" id="IPR040976">
    <property type="entry name" value="Pkinase_fungal"/>
</dbReference>
<proteinExistence type="predicted"/>
<dbReference type="Gene3D" id="1.10.510.10">
    <property type="entry name" value="Transferase(Phosphotransferase) domain 1"/>
    <property type="match status" value="1"/>
</dbReference>
<dbReference type="InParanoid" id="D6RPL7"/>
<dbReference type="OrthoDB" id="3271139at2759"/>
<dbReference type="GeneID" id="9379168"/>
<evidence type="ECO:0000313" key="3">
    <source>
        <dbReference type="EMBL" id="EFI26992.1"/>
    </source>
</evidence>
<feature type="domain" description="Protein kinase" evidence="2">
    <location>
        <begin position="257"/>
        <end position="578"/>
    </location>
</feature>
<keyword evidence="4" id="KW-1185">Reference proteome</keyword>
<keyword evidence="3" id="KW-0808">Transferase</keyword>
<dbReference type="GO" id="GO:0005524">
    <property type="term" value="F:ATP binding"/>
    <property type="evidence" value="ECO:0007669"/>
    <property type="project" value="InterPro"/>
</dbReference>
<keyword evidence="3" id="KW-0418">Kinase</keyword>
<dbReference type="GO" id="GO:0004672">
    <property type="term" value="F:protein kinase activity"/>
    <property type="evidence" value="ECO:0007669"/>
    <property type="project" value="InterPro"/>
</dbReference>
<dbReference type="Pfam" id="PF17667">
    <property type="entry name" value="Pkinase_fungal"/>
    <property type="match status" value="1"/>
</dbReference>
<organism evidence="3 4">
    <name type="scientific">Coprinopsis cinerea (strain Okayama-7 / 130 / ATCC MYA-4618 / FGSC 9003)</name>
    <name type="common">Inky cap fungus</name>
    <name type="synonym">Hormographiella aspergillata</name>
    <dbReference type="NCBI Taxonomy" id="240176"/>
    <lineage>
        <taxon>Eukaryota</taxon>
        <taxon>Fungi</taxon>
        <taxon>Dikarya</taxon>
        <taxon>Basidiomycota</taxon>
        <taxon>Agaricomycotina</taxon>
        <taxon>Agaricomycetes</taxon>
        <taxon>Agaricomycetidae</taxon>
        <taxon>Agaricales</taxon>
        <taxon>Agaricineae</taxon>
        <taxon>Psathyrellaceae</taxon>
        <taxon>Coprinopsis</taxon>
    </lineage>
</organism>
<evidence type="ECO:0000256" key="1">
    <source>
        <dbReference type="SAM" id="MobiDB-lite"/>
    </source>
</evidence>